<sequence length="190" mass="20528">MQWATGMFLFGVVVLGLSVTLLLGQHWLSPPAVTKYAIFTGAFGMLAALVGVAELYLDRLPSFVTWAVDGLAGAFAAILGGADCFNVRETSTNQLLSGGCWDFEGRKGCWHMANFDTDALEMRCMSAKADSAFMFLCFATSLAAIAFSVFLSRKGDGALVTPRRICKPFRVDVLTSHVHRMIPRSGFTGP</sequence>
<dbReference type="InterPro" id="IPR008253">
    <property type="entry name" value="Marvel"/>
</dbReference>
<reference evidence="7" key="1">
    <citation type="submission" date="2016-12" db="EMBL/GenBank/DDBJ databases">
        <title>The genomes of Aspergillus section Nigri reveals drivers in fungal speciation.</title>
        <authorList>
            <consortium name="DOE Joint Genome Institute"/>
            <person name="Vesth T.C."/>
            <person name="Nybo J."/>
            <person name="Theobald S."/>
            <person name="Brandl J."/>
            <person name="Frisvad J.C."/>
            <person name="Nielsen K.F."/>
            <person name="Lyhne E.K."/>
            <person name="Kogle M.E."/>
            <person name="Kuo A."/>
            <person name="Riley R."/>
            <person name="Clum A."/>
            <person name="Nolan M."/>
            <person name="Lipzen A."/>
            <person name="Salamov A."/>
            <person name="Henrissat B."/>
            <person name="Wiebenga A."/>
            <person name="De vries R.P."/>
            <person name="Grigoriev I.V."/>
            <person name="Mortensen U.H."/>
            <person name="Andersen M.R."/>
            <person name="Baker S.E."/>
        </authorList>
    </citation>
    <scope>NUCLEOTIDE SEQUENCE</scope>
    <source>
        <strain evidence="7">IBT 28561</strain>
    </source>
</reference>
<dbReference type="GO" id="GO:0072659">
    <property type="term" value="P:protein localization to plasma membrane"/>
    <property type="evidence" value="ECO:0007669"/>
    <property type="project" value="TreeGrafter"/>
</dbReference>
<accession>A0A2I1CTN9</accession>
<dbReference type="PANTHER" id="PTHR28165">
    <property type="entry name" value="NON-CLASSICAL EXPORT PROTEIN 2-RELATED"/>
    <property type="match status" value="1"/>
</dbReference>
<keyword evidence="4 5" id="KW-0472">Membrane</keyword>
<comment type="subcellular location">
    <subcellularLocation>
        <location evidence="1">Membrane</location>
        <topology evidence="1">Multi-pass membrane protein</topology>
    </subcellularLocation>
</comment>
<dbReference type="InterPro" id="IPR052649">
    <property type="entry name" value="NCE102-like"/>
</dbReference>
<name>A0A2I1CTN9_ASPC2</name>
<gene>
    <name evidence="7" type="ORF">P168DRAFT_321420</name>
</gene>
<dbReference type="GeneID" id="36547990"/>
<evidence type="ECO:0000256" key="2">
    <source>
        <dbReference type="ARBA" id="ARBA00022692"/>
    </source>
</evidence>
<feature type="transmembrane region" description="Helical" evidence="5">
    <location>
        <begin position="6"/>
        <end position="24"/>
    </location>
</feature>
<evidence type="ECO:0000256" key="4">
    <source>
        <dbReference type="ARBA" id="ARBA00023136"/>
    </source>
</evidence>
<dbReference type="AlphaFoldDB" id="A0A2I1CTN9"/>
<feature type="transmembrane region" description="Helical" evidence="5">
    <location>
        <begin position="132"/>
        <end position="151"/>
    </location>
</feature>
<dbReference type="GO" id="GO:0070941">
    <property type="term" value="P:eisosome assembly"/>
    <property type="evidence" value="ECO:0007669"/>
    <property type="project" value="TreeGrafter"/>
</dbReference>
<proteinExistence type="predicted"/>
<evidence type="ECO:0000259" key="6">
    <source>
        <dbReference type="Pfam" id="PF01284"/>
    </source>
</evidence>
<dbReference type="RefSeq" id="XP_024689582.1">
    <property type="nucleotide sequence ID" value="XM_024840466.1"/>
</dbReference>
<evidence type="ECO:0000256" key="5">
    <source>
        <dbReference type="SAM" id="Phobius"/>
    </source>
</evidence>
<dbReference type="GO" id="GO:0032126">
    <property type="term" value="C:eisosome"/>
    <property type="evidence" value="ECO:0007669"/>
    <property type="project" value="TreeGrafter"/>
</dbReference>
<feature type="transmembrane region" description="Helical" evidence="5">
    <location>
        <begin position="36"/>
        <end position="57"/>
    </location>
</feature>
<keyword evidence="2 5" id="KW-0812">Transmembrane</keyword>
<keyword evidence="3 5" id="KW-1133">Transmembrane helix</keyword>
<dbReference type="Proteomes" id="UP000234254">
    <property type="component" value="Unassembled WGS sequence"/>
</dbReference>
<feature type="domain" description="MARVEL" evidence="6">
    <location>
        <begin position="8"/>
        <end position="145"/>
    </location>
</feature>
<evidence type="ECO:0000313" key="7">
    <source>
        <dbReference type="EMBL" id="PKY00988.1"/>
    </source>
</evidence>
<dbReference type="GO" id="GO:0005886">
    <property type="term" value="C:plasma membrane"/>
    <property type="evidence" value="ECO:0007669"/>
    <property type="project" value="TreeGrafter"/>
</dbReference>
<dbReference type="VEuPathDB" id="FungiDB:P168DRAFT_321420"/>
<dbReference type="OrthoDB" id="2017497at2759"/>
<evidence type="ECO:0000313" key="8">
    <source>
        <dbReference type="Proteomes" id="UP000234254"/>
    </source>
</evidence>
<dbReference type="Pfam" id="PF01284">
    <property type="entry name" value="MARVEL"/>
    <property type="match status" value="1"/>
</dbReference>
<evidence type="ECO:0000256" key="3">
    <source>
        <dbReference type="ARBA" id="ARBA00022989"/>
    </source>
</evidence>
<feature type="transmembrane region" description="Helical" evidence="5">
    <location>
        <begin position="63"/>
        <end position="85"/>
    </location>
</feature>
<comment type="caution">
    <text evidence="7">The sequence shown here is derived from an EMBL/GenBank/DDBJ whole genome shotgun (WGS) entry which is preliminary data.</text>
</comment>
<keyword evidence="8" id="KW-1185">Reference proteome</keyword>
<dbReference type="PANTHER" id="PTHR28165:SF2">
    <property type="entry name" value="MARVEL DOMAIN-CONTAINING PROTEIN"/>
    <property type="match status" value="1"/>
</dbReference>
<organism evidence="7 8">
    <name type="scientific">Aspergillus campestris (strain IBT 28561)</name>
    <dbReference type="NCBI Taxonomy" id="1392248"/>
    <lineage>
        <taxon>Eukaryota</taxon>
        <taxon>Fungi</taxon>
        <taxon>Dikarya</taxon>
        <taxon>Ascomycota</taxon>
        <taxon>Pezizomycotina</taxon>
        <taxon>Eurotiomycetes</taxon>
        <taxon>Eurotiomycetidae</taxon>
        <taxon>Eurotiales</taxon>
        <taxon>Aspergillaceae</taxon>
        <taxon>Aspergillus</taxon>
        <taxon>Aspergillus subgen. Circumdati</taxon>
    </lineage>
</organism>
<dbReference type="EMBL" id="MSFM01000012">
    <property type="protein sequence ID" value="PKY00988.1"/>
    <property type="molecule type" value="Genomic_DNA"/>
</dbReference>
<evidence type="ECO:0000256" key="1">
    <source>
        <dbReference type="ARBA" id="ARBA00004141"/>
    </source>
</evidence>
<protein>
    <recommendedName>
        <fullName evidence="6">MARVEL domain-containing protein</fullName>
    </recommendedName>
</protein>